<gene>
    <name evidence="2" type="ORF">H0185_20120</name>
</gene>
<dbReference type="EMBL" id="JACWFH010000031">
    <property type="protein sequence ID" value="MBY0099079.1"/>
    <property type="molecule type" value="Genomic_DNA"/>
</dbReference>
<dbReference type="Pfam" id="PF08378">
    <property type="entry name" value="NERD"/>
    <property type="match status" value="1"/>
</dbReference>
<dbReference type="Proteomes" id="UP000769780">
    <property type="component" value="Unassembled WGS sequence"/>
</dbReference>
<protein>
    <submittedName>
        <fullName evidence="2">NERD domain-containing protein</fullName>
    </submittedName>
</protein>
<comment type="caution">
    <text evidence="2">The sequence shown here is derived from an EMBL/GenBank/DDBJ whole genome shotgun (WGS) entry which is preliminary data.</text>
</comment>
<feature type="domain" description="NERD" evidence="1">
    <location>
        <begin position="16"/>
        <end position="126"/>
    </location>
</feature>
<organism evidence="2 3">
    <name type="scientific">Mesobacillus maritimus</name>
    <dbReference type="NCBI Taxonomy" id="1643336"/>
    <lineage>
        <taxon>Bacteria</taxon>
        <taxon>Bacillati</taxon>
        <taxon>Bacillota</taxon>
        <taxon>Bacilli</taxon>
        <taxon>Bacillales</taxon>
        <taxon>Bacillaceae</taxon>
        <taxon>Mesobacillus</taxon>
    </lineage>
</organism>
<sequence>MELAETDKQNYLNLEKGFEGEIKFDVLMENLQQERLILNDLLLEKNTTKFQLDSLHIAQETVYHFEVKNFEGDYYMEKDRFYTYSGKEILNPLHQLRRSETLIHQLLQQLGYSSFQVESYLIFVNPTFTLYQAPKNPSIIFPTQLQRFLLKMNRVPSSNLNYRHTRLGEELLAVHRGDDPYKRLPAYSYEGLRKGFYCDLCYSFKIALKERKLVCMDCGCKEDITHALLRSIQEVKLLFPNLPICTNTMHDWCNMTISKKTILKHLKHYYVPKGYGKWMYFE</sequence>
<keyword evidence="3" id="KW-1185">Reference proteome</keyword>
<reference evidence="2 3" key="1">
    <citation type="submission" date="2020-07" db="EMBL/GenBank/DDBJ databases">
        <title>Fungal Genomes of the International Space Station.</title>
        <authorList>
            <person name="Seuylemezian A."/>
            <person name="Singh N.K."/>
            <person name="Wood J."/>
            <person name="Venkateswaran K."/>
        </authorList>
    </citation>
    <scope>NUCLEOTIDE SEQUENCE [LARGE SCALE GENOMIC DNA]</scope>
    <source>
        <strain evidence="2 3">PL-B2</strain>
    </source>
</reference>
<accession>A0ABS7K9X5</accession>
<evidence type="ECO:0000259" key="1">
    <source>
        <dbReference type="PROSITE" id="PS50965"/>
    </source>
</evidence>
<evidence type="ECO:0000313" key="3">
    <source>
        <dbReference type="Proteomes" id="UP000769780"/>
    </source>
</evidence>
<proteinExistence type="predicted"/>
<dbReference type="PROSITE" id="PS50965">
    <property type="entry name" value="NERD"/>
    <property type="match status" value="1"/>
</dbReference>
<name>A0ABS7K9X5_9BACI</name>
<evidence type="ECO:0000313" key="2">
    <source>
        <dbReference type="EMBL" id="MBY0099079.1"/>
    </source>
</evidence>
<dbReference type="InterPro" id="IPR011528">
    <property type="entry name" value="NERD"/>
</dbReference>